<name>A0ABY1QVD5_9BACT</name>
<sequence length="206" mass="22457">METAAHPRTLFKRRSVGTISSDSTSFSSAGTGVVKTFRCMPLVDMALSKRNSKPITIGDAEFRWALATRSQADTEMVTVVVQPPDNGCRLAVTVPCRDYWLNIQSPPAASYNIHAITPGFVRRLIDNARSLGWQPFSSGSQFTISCVLAEARGDAGETCHACWQCPDCQQSYSDDIAIGEQPPLMSSCGRSKHHSGGRATNVILFW</sequence>
<dbReference type="EMBL" id="FXUG01000046">
    <property type="protein sequence ID" value="SMP80171.1"/>
    <property type="molecule type" value="Genomic_DNA"/>
</dbReference>
<dbReference type="Proteomes" id="UP001158067">
    <property type="component" value="Unassembled WGS sequence"/>
</dbReference>
<proteinExistence type="predicted"/>
<protein>
    <submittedName>
        <fullName evidence="1">Uncharacterized protein</fullName>
    </submittedName>
</protein>
<keyword evidence="2" id="KW-1185">Reference proteome</keyword>
<evidence type="ECO:0000313" key="1">
    <source>
        <dbReference type="EMBL" id="SMP80171.1"/>
    </source>
</evidence>
<evidence type="ECO:0000313" key="2">
    <source>
        <dbReference type="Proteomes" id="UP001158067"/>
    </source>
</evidence>
<reference evidence="1 2" key="1">
    <citation type="submission" date="2017-05" db="EMBL/GenBank/DDBJ databases">
        <authorList>
            <person name="Varghese N."/>
            <person name="Submissions S."/>
        </authorList>
    </citation>
    <scope>NUCLEOTIDE SEQUENCE [LARGE SCALE GENOMIC DNA]</scope>
    <source>
        <strain evidence="1 2">DSM 25457</strain>
    </source>
</reference>
<accession>A0ABY1QVD5</accession>
<gene>
    <name evidence="1" type="ORF">SAMN06265222_1463</name>
</gene>
<organism evidence="1 2">
    <name type="scientific">Neorhodopirellula lusitana</name>
    <dbReference type="NCBI Taxonomy" id="445327"/>
    <lineage>
        <taxon>Bacteria</taxon>
        <taxon>Pseudomonadati</taxon>
        <taxon>Planctomycetota</taxon>
        <taxon>Planctomycetia</taxon>
        <taxon>Pirellulales</taxon>
        <taxon>Pirellulaceae</taxon>
        <taxon>Neorhodopirellula</taxon>
    </lineage>
</organism>
<comment type="caution">
    <text evidence="1">The sequence shown here is derived from an EMBL/GenBank/DDBJ whole genome shotgun (WGS) entry which is preliminary data.</text>
</comment>